<feature type="transmembrane region" description="Helical" evidence="1">
    <location>
        <begin position="12"/>
        <end position="30"/>
    </location>
</feature>
<keyword evidence="1" id="KW-0472">Membrane</keyword>
<evidence type="ECO:0000256" key="1">
    <source>
        <dbReference type="SAM" id="Phobius"/>
    </source>
</evidence>
<feature type="transmembrane region" description="Helical" evidence="1">
    <location>
        <begin position="75"/>
        <end position="92"/>
    </location>
</feature>
<gene>
    <name evidence="2" type="ORF">NCTC10138_00976</name>
</gene>
<dbReference type="OrthoDB" id="1849165at2"/>
<feature type="transmembrane region" description="Helical" evidence="1">
    <location>
        <begin position="104"/>
        <end position="126"/>
    </location>
</feature>
<organism evidence="2 3">
    <name type="scientific">Haploplasma axanthum</name>
    <name type="common">Acholeplasma axanthum</name>
    <dbReference type="NCBI Taxonomy" id="29552"/>
    <lineage>
        <taxon>Bacteria</taxon>
        <taxon>Bacillati</taxon>
        <taxon>Mycoplasmatota</taxon>
        <taxon>Mollicutes</taxon>
        <taxon>Acholeplasmatales</taxon>
        <taxon>Acholeplasmataceae</taxon>
        <taxon>Haploplasma</taxon>
    </lineage>
</organism>
<protein>
    <submittedName>
        <fullName evidence="2">Protein of uncharacterized function (DUF3021)</fullName>
    </submittedName>
</protein>
<accession>A0A449BDS8</accession>
<keyword evidence="1" id="KW-0812">Transmembrane</keyword>
<evidence type="ECO:0000313" key="2">
    <source>
        <dbReference type="EMBL" id="VEU80599.1"/>
    </source>
</evidence>
<dbReference type="InterPro" id="IPR021560">
    <property type="entry name" value="DUF3021"/>
</dbReference>
<keyword evidence="1" id="KW-1133">Transmembrane helix</keyword>
<name>A0A449BDS8_HAPAX</name>
<dbReference type="Pfam" id="PF11457">
    <property type="entry name" value="DUF3021"/>
    <property type="match status" value="1"/>
</dbReference>
<proteinExistence type="predicted"/>
<reference evidence="2 3" key="1">
    <citation type="submission" date="2019-01" db="EMBL/GenBank/DDBJ databases">
        <authorList>
            <consortium name="Pathogen Informatics"/>
        </authorList>
    </citation>
    <scope>NUCLEOTIDE SEQUENCE [LARGE SCALE GENOMIC DNA]</scope>
    <source>
        <strain evidence="2 3">NCTC10138</strain>
    </source>
</reference>
<evidence type="ECO:0000313" key="3">
    <source>
        <dbReference type="Proteomes" id="UP000289841"/>
    </source>
</evidence>
<dbReference type="EMBL" id="LR215048">
    <property type="protein sequence ID" value="VEU80599.1"/>
    <property type="molecule type" value="Genomic_DNA"/>
</dbReference>
<dbReference type="AlphaFoldDB" id="A0A449BDS8"/>
<sequence>MKKIIKKIGLGIMTGFTIMTITMLIILLATKDVSEYLTKENMIRNIWCSAVVGIAFFLPSIIYDNDSIPQSIQTTIHMGIGYVIFFPLAIYAKWIPTNEGNGVIIITIITMLLISFGIWFGFYLFYKNEAKLINKKINDRKRKLADW</sequence>
<dbReference type="Proteomes" id="UP000289841">
    <property type="component" value="Chromosome"/>
</dbReference>
<dbReference type="STRING" id="1278311.GCA_000428705_01235"/>
<keyword evidence="3" id="KW-1185">Reference proteome</keyword>
<feature type="transmembrane region" description="Helical" evidence="1">
    <location>
        <begin position="42"/>
        <end position="63"/>
    </location>
</feature>
<dbReference type="KEGG" id="aaxa:NCTC10138_00976"/>